<dbReference type="PRINTS" id="PR00466">
    <property type="entry name" value="GP91PHOX"/>
</dbReference>
<feature type="transmembrane region" description="Helical" evidence="27">
    <location>
        <begin position="238"/>
        <end position="259"/>
    </location>
</feature>
<evidence type="ECO:0000256" key="25">
    <source>
        <dbReference type="ARBA" id="ARBA00093404"/>
    </source>
</evidence>
<evidence type="ECO:0000256" key="16">
    <source>
        <dbReference type="ARBA" id="ARBA00023136"/>
    </source>
</evidence>
<dbReference type="FunFam" id="3.40.50.80:FF:000015">
    <property type="entry name" value="NADPH oxidase 4"/>
    <property type="match status" value="1"/>
</dbReference>
<dbReference type="InterPro" id="IPR050369">
    <property type="entry name" value="RBOH/FRE"/>
</dbReference>
<evidence type="ECO:0000256" key="2">
    <source>
        <dbReference type="ARBA" id="ARBA00004123"/>
    </source>
</evidence>
<keyword evidence="12" id="KW-0521">NADP</keyword>
<dbReference type="CDD" id="cd06186">
    <property type="entry name" value="NOX_Duox_like_FAD_NADP"/>
    <property type="match status" value="1"/>
</dbReference>
<dbReference type="GO" id="GO:0072341">
    <property type="term" value="F:modified amino acid binding"/>
    <property type="evidence" value="ECO:0007669"/>
    <property type="project" value="Ensembl"/>
</dbReference>
<dbReference type="GO" id="GO:0043020">
    <property type="term" value="C:NADPH oxidase complex"/>
    <property type="evidence" value="ECO:0007669"/>
    <property type="project" value="TreeGrafter"/>
</dbReference>
<feature type="transmembrane region" description="Helical" evidence="27">
    <location>
        <begin position="151"/>
        <end position="173"/>
    </location>
</feature>
<dbReference type="Gene3D" id="2.40.30.10">
    <property type="entry name" value="Translation factors"/>
    <property type="match status" value="1"/>
</dbReference>
<evidence type="ECO:0000313" key="29">
    <source>
        <dbReference type="Ensembl" id="ENSMSIP00000001545.1"/>
    </source>
</evidence>
<dbReference type="Ensembl" id="ENSMSIT00000001970.1">
    <property type="protein sequence ID" value="ENSMSIP00000001545.1"/>
    <property type="gene ID" value="ENSMSIG00000001407.1"/>
</dbReference>
<evidence type="ECO:0000256" key="5">
    <source>
        <dbReference type="ARBA" id="ARBA00004496"/>
    </source>
</evidence>
<keyword evidence="9" id="KW-0963">Cytoplasm</keyword>
<dbReference type="GO" id="GO:0016174">
    <property type="term" value="F:NAD(P)H oxidase H2O2-forming activity"/>
    <property type="evidence" value="ECO:0007669"/>
    <property type="project" value="UniProtKB-EC"/>
</dbReference>
<proteinExistence type="predicted"/>
<reference evidence="29" key="2">
    <citation type="submission" date="2025-09" db="UniProtKB">
        <authorList>
            <consortium name="Ensembl"/>
        </authorList>
    </citation>
    <scope>IDENTIFICATION</scope>
</reference>
<evidence type="ECO:0000256" key="4">
    <source>
        <dbReference type="ARBA" id="ARBA00004477"/>
    </source>
</evidence>
<dbReference type="GO" id="GO:1990782">
    <property type="term" value="F:protein tyrosine kinase binding"/>
    <property type="evidence" value="ECO:0007669"/>
    <property type="project" value="Ensembl"/>
</dbReference>
<dbReference type="Pfam" id="PF08030">
    <property type="entry name" value="NAD_binding_6"/>
    <property type="match status" value="1"/>
</dbReference>
<evidence type="ECO:0000313" key="30">
    <source>
        <dbReference type="Proteomes" id="UP000694415"/>
    </source>
</evidence>
<evidence type="ECO:0000256" key="10">
    <source>
        <dbReference type="ARBA" id="ARBA00022692"/>
    </source>
</evidence>
<dbReference type="Pfam" id="PF08022">
    <property type="entry name" value="FAD_binding_8"/>
    <property type="match status" value="1"/>
</dbReference>
<dbReference type="InterPro" id="IPR013121">
    <property type="entry name" value="Fe_red_NAD-bd_6"/>
</dbReference>
<dbReference type="GO" id="GO:0051897">
    <property type="term" value="P:positive regulation of phosphatidylinositol 3-kinase/protein kinase B signal transduction"/>
    <property type="evidence" value="ECO:0007669"/>
    <property type="project" value="Ensembl"/>
</dbReference>
<keyword evidence="13" id="KW-0965">Cell junction</keyword>
<keyword evidence="17" id="KW-1015">Disulfide bond</keyword>
<accession>A0A8C6G727</accession>
<evidence type="ECO:0000256" key="24">
    <source>
        <dbReference type="ARBA" id="ARBA00078799"/>
    </source>
</evidence>
<evidence type="ECO:0000256" key="22">
    <source>
        <dbReference type="ARBA" id="ARBA00067129"/>
    </source>
</evidence>
<dbReference type="InterPro" id="IPR039261">
    <property type="entry name" value="FNR_nucleotide-bd"/>
</dbReference>
<evidence type="ECO:0000256" key="27">
    <source>
        <dbReference type="SAM" id="Phobius"/>
    </source>
</evidence>
<evidence type="ECO:0000256" key="17">
    <source>
        <dbReference type="ARBA" id="ARBA00023157"/>
    </source>
</evidence>
<name>A0A8C6G727_MUSSI</name>
<dbReference type="PROSITE" id="PS51384">
    <property type="entry name" value="FAD_FR"/>
    <property type="match status" value="1"/>
</dbReference>
<dbReference type="Gene3D" id="3.40.50.80">
    <property type="entry name" value="Nucleotide-binding domain of ferredoxin-NADP reductase (FNR) module"/>
    <property type="match status" value="1"/>
</dbReference>
<dbReference type="GO" id="GO:0005739">
    <property type="term" value="C:mitochondrion"/>
    <property type="evidence" value="ECO:0007669"/>
    <property type="project" value="Ensembl"/>
</dbReference>
<dbReference type="GO" id="GO:0045453">
    <property type="term" value="P:bone resorption"/>
    <property type="evidence" value="ECO:0007669"/>
    <property type="project" value="Ensembl"/>
</dbReference>
<keyword evidence="11" id="KW-0256">Endoplasmic reticulum</keyword>
<keyword evidence="18" id="KW-0325">Glycoprotein</keyword>
<dbReference type="GO" id="GO:0055007">
    <property type="term" value="P:cardiac muscle cell differentiation"/>
    <property type="evidence" value="ECO:0007669"/>
    <property type="project" value="Ensembl"/>
</dbReference>
<dbReference type="GO" id="GO:0070374">
    <property type="term" value="P:positive regulation of ERK1 and ERK2 cascade"/>
    <property type="evidence" value="ECO:0007669"/>
    <property type="project" value="Ensembl"/>
</dbReference>
<sequence>MRPGMQRTSPSFRFPFSRLGLVCSWTGPAGGCRGRLHFPTRDVLNGSHNNRLARDKGAGAGRRAGPGGVGRQGSSAVGAGVETSNQASRLSTAFDPRPHAAPLQAAPLDLLPRPLIAPFGPEHRAERSTPRAGGMAVSWRSWLANEGVKHLCLLIWLSLNVLLFWKTFLLYNQGPEYYYIHQMLGLGLCLSRASASVLNLNCSLILLPMCRTVLAYLRGSQKVPSRRTRRLLDKSKTLHITCGVTICIFSGVHVAAHLVNALNFSVNYSEDFLELNAARYQNEDPRKLLFTTIPGLTGVCMVVVLFLMVTASTYAIRVSNYDIFWYTHNLFFVFYMLLLLHVSGGLLKYQTNLDTHPPGCISLNQTSSQNMSIPDYVSEHFHGSLPRGFSKLEDRYQKTLVKICLEEPKFQAHFPQTWIWISGPLCLYCAERLYRCIRSNKPVTIISVINHPSDVMELRMIKENFKARPGQYIILHCPSVSALENHPFTLTMCPTETKATFGVHFKVVGDWTERFRDLLLPPSSQDSEILPFIHSRNYPKLYIDGPFGSPFEESLNYEVSLCVAGGIGVTPFASILNTLLDDWKPYKLRRLYFIWVCRDIQSFQWFADLLCVLHNKFWQENRPDFVNIQLYLSQTDGIQKIIGEKYHTLNSRLFIGRPRWNLLFDEIAKCNRGKTVGVFCCGPSSISKTLHSLSNRNNSYGTKFEYNKESFS</sequence>
<feature type="region of interest" description="Disordered" evidence="26">
    <location>
        <begin position="45"/>
        <end position="82"/>
    </location>
</feature>
<dbReference type="Proteomes" id="UP000694415">
    <property type="component" value="Unplaced"/>
</dbReference>
<reference evidence="29" key="1">
    <citation type="submission" date="2025-08" db="UniProtKB">
        <authorList>
            <consortium name="Ensembl"/>
        </authorList>
    </citation>
    <scope>IDENTIFICATION</scope>
</reference>
<evidence type="ECO:0000256" key="20">
    <source>
        <dbReference type="ARBA" id="ARBA00048762"/>
    </source>
</evidence>
<feature type="transmembrane region" description="Helical" evidence="27">
    <location>
        <begin position="193"/>
        <end position="217"/>
    </location>
</feature>
<dbReference type="InterPro" id="IPR000778">
    <property type="entry name" value="Cyt_b245_heavy_chain"/>
</dbReference>
<dbReference type="GeneTree" id="ENSGT00940000159621"/>
<keyword evidence="30" id="KW-1185">Reference proteome</keyword>
<evidence type="ECO:0000256" key="18">
    <source>
        <dbReference type="ARBA" id="ARBA00023180"/>
    </source>
</evidence>
<dbReference type="FunFam" id="2.40.30.10:FF:000183">
    <property type="entry name" value="NADPH oxidase 4"/>
    <property type="match status" value="1"/>
</dbReference>
<feature type="domain" description="FAD-binding FR-type" evidence="28">
    <location>
        <begin position="438"/>
        <end position="553"/>
    </location>
</feature>
<keyword evidence="16 27" id="KW-0472">Membrane</keyword>
<comment type="catalytic activity">
    <reaction evidence="21">
        <text>NADPH + 2 O2 = 2 superoxide + NADP(+) + H(+)</text>
        <dbReference type="Rhea" id="RHEA:63180"/>
        <dbReference type="ChEBI" id="CHEBI:15378"/>
        <dbReference type="ChEBI" id="CHEBI:15379"/>
        <dbReference type="ChEBI" id="CHEBI:18421"/>
        <dbReference type="ChEBI" id="CHEBI:57783"/>
        <dbReference type="ChEBI" id="CHEBI:58349"/>
    </reaction>
</comment>
<dbReference type="SUPFAM" id="SSF52343">
    <property type="entry name" value="Ferredoxin reductase-like, C-terminal NADP-linked domain"/>
    <property type="match status" value="1"/>
</dbReference>
<evidence type="ECO:0000256" key="8">
    <source>
        <dbReference type="ARBA" id="ARBA00022475"/>
    </source>
</evidence>
<comment type="catalytic activity">
    <reaction evidence="20">
        <text>NADPH + O2 + H(+) = H2O2 + NADP(+)</text>
        <dbReference type="Rhea" id="RHEA:11260"/>
        <dbReference type="ChEBI" id="CHEBI:15378"/>
        <dbReference type="ChEBI" id="CHEBI:15379"/>
        <dbReference type="ChEBI" id="CHEBI:16240"/>
        <dbReference type="ChEBI" id="CHEBI:57783"/>
        <dbReference type="ChEBI" id="CHEBI:58349"/>
        <dbReference type="EC" id="1.6.3.1"/>
    </reaction>
</comment>
<dbReference type="GO" id="GO:0042554">
    <property type="term" value="P:superoxide anion generation"/>
    <property type="evidence" value="ECO:0007669"/>
    <property type="project" value="Ensembl"/>
</dbReference>
<keyword evidence="10 27" id="KW-0812">Transmembrane</keyword>
<dbReference type="GO" id="GO:2000573">
    <property type="term" value="P:positive regulation of DNA biosynthetic process"/>
    <property type="evidence" value="ECO:0007669"/>
    <property type="project" value="Ensembl"/>
</dbReference>
<dbReference type="GO" id="GO:0020037">
    <property type="term" value="F:heme binding"/>
    <property type="evidence" value="ECO:0007669"/>
    <property type="project" value="Ensembl"/>
</dbReference>
<comment type="cofactor">
    <cofactor evidence="1">
        <name>heme</name>
        <dbReference type="ChEBI" id="CHEBI:30413"/>
    </cofactor>
</comment>
<feature type="compositionally biased region" description="Gly residues" evidence="26">
    <location>
        <begin position="58"/>
        <end position="71"/>
    </location>
</feature>
<evidence type="ECO:0000256" key="19">
    <source>
        <dbReference type="ARBA" id="ARBA00023242"/>
    </source>
</evidence>
<organism evidence="29 30">
    <name type="scientific">Mus spicilegus</name>
    <name type="common">Mound-building mouse</name>
    <dbReference type="NCBI Taxonomy" id="10103"/>
    <lineage>
        <taxon>Eukaryota</taxon>
        <taxon>Metazoa</taxon>
        <taxon>Chordata</taxon>
        <taxon>Craniata</taxon>
        <taxon>Vertebrata</taxon>
        <taxon>Euteleostomi</taxon>
        <taxon>Mammalia</taxon>
        <taxon>Eutheria</taxon>
        <taxon>Euarchontoglires</taxon>
        <taxon>Glires</taxon>
        <taxon>Rodentia</taxon>
        <taxon>Myomorpha</taxon>
        <taxon>Muroidea</taxon>
        <taxon>Muridae</taxon>
        <taxon>Murinae</taxon>
        <taxon>Mus</taxon>
        <taxon>Mus</taxon>
    </lineage>
</organism>
<comment type="function">
    <text evidence="25">NADPH oxidase that catalyzes predominantly the reduction of oxygen to H2O2. Can also catalyze to a smaller extent, the reduction of oxygen to superoxide. May function as an oxygen sensor regulating the KCNK3/TASK-1 potassium channel and HIF1A activity. May regulate insulin signaling cascade. May play a role in apoptosis, bone resorption and lipolysaccharide-mediated activation of NFKB. May produce superoxide in the nucleus and play a role in regulating gene expression upon cell stimulation. Promotes ferroptosis, reactive oxygen species production and reduced glutathione (GSH) levels by activating NLRP3 inflammasome activation and cytokine release.</text>
</comment>
<evidence type="ECO:0000256" key="15">
    <source>
        <dbReference type="ARBA" id="ARBA00023002"/>
    </source>
</evidence>
<dbReference type="GO" id="GO:0000902">
    <property type="term" value="P:cell morphogenesis"/>
    <property type="evidence" value="ECO:0007669"/>
    <property type="project" value="Ensembl"/>
</dbReference>
<dbReference type="GO" id="GO:0008285">
    <property type="term" value="P:negative regulation of cell population proliferation"/>
    <property type="evidence" value="ECO:0007669"/>
    <property type="project" value="Ensembl"/>
</dbReference>
<dbReference type="GO" id="GO:0006952">
    <property type="term" value="P:defense response"/>
    <property type="evidence" value="ECO:0007669"/>
    <property type="project" value="TreeGrafter"/>
</dbReference>
<dbReference type="SUPFAM" id="SSF63380">
    <property type="entry name" value="Riboflavin synthase domain-like"/>
    <property type="match status" value="1"/>
</dbReference>
<evidence type="ECO:0000256" key="21">
    <source>
        <dbReference type="ARBA" id="ARBA00049908"/>
    </source>
</evidence>
<evidence type="ECO:0000256" key="23">
    <source>
        <dbReference type="ARBA" id="ARBA00077437"/>
    </source>
</evidence>
<dbReference type="GO" id="GO:0005789">
    <property type="term" value="C:endoplasmic reticulum membrane"/>
    <property type="evidence" value="ECO:0007669"/>
    <property type="project" value="UniProtKB-SubCell"/>
</dbReference>
<dbReference type="GO" id="GO:0048471">
    <property type="term" value="C:perinuclear region of cytoplasm"/>
    <property type="evidence" value="ECO:0007669"/>
    <property type="project" value="Ensembl"/>
</dbReference>
<evidence type="ECO:0000259" key="28">
    <source>
        <dbReference type="PROSITE" id="PS51384"/>
    </source>
</evidence>
<evidence type="ECO:0000256" key="13">
    <source>
        <dbReference type="ARBA" id="ARBA00022949"/>
    </source>
</evidence>
<dbReference type="GO" id="GO:0005925">
    <property type="term" value="C:focal adhesion"/>
    <property type="evidence" value="ECO:0007669"/>
    <property type="project" value="UniProtKB-SubCell"/>
</dbReference>
<keyword evidence="15" id="KW-0560">Oxidoreductase</keyword>
<evidence type="ECO:0000256" key="26">
    <source>
        <dbReference type="SAM" id="MobiDB-lite"/>
    </source>
</evidence>
<dbReference type="InterPro" id="IPR017938">
    <property type="entry name" value="Riboflavin_synthase-like_b-brl"/>
</dbReference>
<comment type="subcellular location">
    <subcellularLocation>
        <location evidence="3">Cell junction</location>
        <location evidence="3">Focal adhesion</location>
    </subcellularLocation>
    <subcellularLocation>
        <location evidence="6">Cell membrane</location>
        <topology evidence="6">Multi-pass membrane protein</topology>
    </subcellularLocation>
    <subcellularLocation>
        <location evidence="5">Cytoplasm</location>
    </subcellularLocation>
    <subcellularLocation>
        <location evidence="4">Endoplasmic reticulum membrane</location>
        <topology evidence="4">Multi-pass membrane protein</topology>
    </subcellularLocation>
    <subcellularLocation>
        <location evidence="2">Nucleus</location>
    </subcellularLocation>
</comment>
<evidence type="ECO:0000256" key="1">
    <source>
        <dbReference type="ARBA" id="ARBA00001971"/>
    </source>
</evidence>
<evidence type="ECO:0000256" key="11">
    <source>
        <dbReference type="ARBA" id="ARBA00022824"/>
    </source>
</evidence>
<dbReference type="InterPro" id="IPR017927">
    <property type="entry name" value="FAD-bd_FR_type"/>
</dbReference>
<dbReference type="GO" id="GO:0035556">
    <property type="term" value="P:intracellular signal transduction"/>
    <property type="evidence" value="ECO:0007669"/>
    <property type="project" value="Ensembl"/>
</dbReference>
<evidence type="ECO:0000256" key="3">
    <source>
        <dbReference type="ARBA" id="ARBA00004246"/>
    </source>
</evidence>
<evidence type="ECO:0000256" key="14">
    <source>
        <dbReference type="ARBA" id="ARBA00022989"/>
    </source>
</evidence>
<feature type="transmembrane region" description="Helical" evidence="27">
    <location>
        <begin position="288"/>
        <end position="311"/>
    </location>
</feature>
<dbReference type="GO" id="GO:0071333">
    <property type="term" value="P:cellular response to glucose stimulus"/>
    <property type="evidence" value="ECO:0007669"/>
    <property type="project" value="Ensembl"/>
</dbReference>
<protein>
    <recommendedName>
        <fullName evidence="22">NADPH oxidase 4</fullName>
        <ecNumber evidence="7">1.6.3.1</ecNumber>
    </recommendedName>
    <alternativeName>
        <fullName evidence="24">Kidney oxidase-1</fullName>
    </alternativeName>
    <alternativeName>
        <fullName evidence="23">Kidney superoxide-producing NADPH oxidase</fullName>
    </alternativeName>
</protein>
<dbReference type="InterPro" id="IPR013112">
    <property type="entry name" value="FAD-bd_8"/>
</dbReference>
<dbReference type="GO" id="GO:0010467">
    <property type="term" value="P:gene expression"/>
    <property type="evidence" value="ECO:0007669"/>
    <property type="project" value="Ensembl"/>
</dbReference>
<dbReference type="GO" id="GO:0016175">
    <property type="term" value="F:superoxide-generating NAD(P)H oxidase activity"/>
    <property type="evidence" value="ECO:0007669"/>
    <property type="project" value="Ensembl"/>
</dbReference>
<evidence type="ECO:0000256" key="6">
    <source>
        <dbReference type="ARBA" id="ARBA00004651"/>
    </source>
</evidence>
<dbReference type="GO" id="GO:0050667">
    <property type="term" value="P:homocysteine metabolic process"/>
    <property type="evidence" value="ECO:0007669"/>
    <property type="project" value="Ensembl"/>
</dbReference>
<keyword evidence="14 27" id="KW-1133">Transmembrane helix</keyword>
<dbReference type="EC" id="1.6.3.1" evidence="7"/>
<evidence type="ECO:0000256" key="12">
    <source>
        <dbReference type="ARBA" id="ARBA00022857"/>
    </source>
</evidence>
<evidence type="ECO:0000256" key="9">
    <source>
        <dbReference type="ARBA" id="ARBA00022490"/>
    </source>
</evidence>
<dbReference type="Pfam" id="PF01794">
    <property type="entry name" value="Ferric_reduct"/>
    <property type="match status" value="1"/>
</dbReference>
<dbReference type="InterPro" id="IPR013130">
    <property type="entry name" value="Fe3_Rdtase_TM_dom"/>
</dbReference>
<evidence type="ECO:0000256" key="7">
    <source>
        <dbReference type="ARBA" id="ARBA00012698"/>
    </source>
</evidence>
<dbReference type="AlphaFoldDB" id="A0A8C6G727"/>
<dbReference type="PANTHER" id="PTHR11972">
    <property type="entry name" value="NADPH OXIDASE"/>
    <property type="match status" value="1"/>
</dbReference>
<dbReference type="PANTHER" id="PTHR11972:SF206">
    <property type="entry name" value="NADPH OXIDASE 4"/>
    <property type="match status" value="1"/>
</dbReference>
<dbReference type="GO" id="GO:0005634">
    <property type="term" value="C:nucleus"/>
    <property type="evidence" value="ECO:0007669"/>
    <property type="project" value="UniProtKB-SubCell"/>
</dbReference>
<dbReference type="GO" id="GO:0003015">
    <property type="term" value="P:heart process"/>
    <property type="evidence" value="ECO:0007669"/>
    <property type="project" value="Ensembl"/>
</dbReference>
<keyword evidence="19" id="KW-0539">Nucleus</keyword>
<feature type="transmembrane region" description="Helical" evidence="27">
    <location>
        <begin position="323"/>
        <end position="347"/>
    </location>
</feature>
<keyword evidence="8" id="KW-1003">Cell membrane</keyword>